<evidence type="ECO:0000313" key="2">
    <source>
        <dbReference type="Proteomes" id="UP001165960"/>
    </source>
</evidence>
<reference evidence="1" key="1">
    <citation type="submission" date="2022-04" db="EMBL/GenBank/DDBJ databases">
        <title>Genome of the entomopathogenic fungus Entomophthora muscae.</title>
        <authorList>
            <person name="Elya C."/>
            <person name="Lovett B.R."/>
            <person name="Lee E."/>
            <person name="Macias A.M."/>
            <person name="Hajek A.E."/>
            <person name="De Bivort B.L."/>
            <person name="Kasson M.T."/>
            <person name="De Fine Licht H.H."/>
            <person name="Stajich J.E."/>
        </authorList>
    </citation>
    <scope>NUCLEOTIDE SEQUENCE</scope>
    <source>
        <strain evidence="1">Berkeley</strain>
    </source>
</reference>
<keyword evidence="2" id="KW-1185">Reference proteome</keyword>
<accession>A0ACC2TEP2</accession>
<dbReference type="EMBL" id="QTSX02002931">
    <property type="protein sequence ID" value="KAJ9073129.1"/>
    <property type="molecule type" value="Genomic_DNA"/>
</dbReference>
<proteinExistence type="predicted"/>
<comment type="caution">
    <text evidence="1">The sequence shown here is derived from an EMBL/GenBank/DDBJ whole genome shotgun (WGS) entry which is preliminary data.</text>
</comment>
<gene>
    <name evidence="1" type="ORF">DSO57_1019900</name>
</gene>
<evidence type="ECO:0000313" key="1">
    <source>
        <dbReference type="EMBL" id="KAJ9073129.1"/>
    </source>
</evidence>
<dbReference type="Proteomes" id="UP001165960">
    <property type="component" value="Unassembled WGS sequence"/>
</dbReference>
<organism evidence="1 2">
    <name type="scientific">Entomophthora muscae</name>
    <dbReference type="NCBI Taxonomy" id="34485"/>
    <lineage>
        <taxon>Eukaryota</taxon>
        <taxon>Fungi</taxon>
        <taxon>Fungi incertae sedis</taxon>
        <taxon>Zoopagomycota</taxon>
        <taxon>Entomophthoromycotina</taxon>
        <taxon>Entomophthoromycetes</taxon>
        <taxon>Entomophthorales</taxon>
        <taxon>Entomophthoraceae</taxon>
        <taxon>Entomophthora</taxon>
    </lineage>
</organism>
<sequence length="132" mass="14724">MVWPPPEYSRDSDKNRLDSDGELVVKSHDYSTGPLGQNVNRSPYTSFIDSDEDSGDEHSRFVVASDDDSDEEHHTPSQLSNTGYKRIVTQRASAGRASRSSSPYDSDDAPLGTLFQRTPTLPEYQKLDPQSE</sequence>
<protein>
    <submittedName>
        <fullName evidence="1">Uncharacterized protein</fullName>
    </submittedName>
</protein>
<name>A0ACC2TEP2_9FUNG</name>